<protein>
    <recommendedName>
        <fullName evidence="1">Metallo-beta-lactamase domain-containing protein</fullName>
    </recommendedName>
</protein>
<dbReference type="InterPro" id="IPR052159">
    <property type="entry name" value="Competence_DNA_uptake"/>
</dbReference>
<dbReference type="InterPro" id="IPR036866">
    <property type="entry name" value="RibonucZ/Hydroxyglut_hydro"/>
</dbReference>
<dbReference type="Proteomes" id="UP000593890">
    <property type="component" value="Chromosome"/>
</dbReference>
<evidence type="ECO:0000313" key="2">
    <source>
        <dbReference type="EMBL" id="BCI60170.1"/>
    </source>
</evidence>
<evidence type="ECO:0000259" key="1">
    <source>
        <dbReference type="SMART" id="SM00849"/>
    </source>
</evidence>
<name>A0A7I8D078_9FIRM</name>
<dbReference type="CDD" id="cd07731">
    <property type="entry name" value="ComA-like_MBL-fold"/>
    <property type="match status" value="1"/>
</dbReference>
<dbReference type="EMBL" id="AP023321">
    <property type="protein sequence ID" value="BCI60170.1"/>
    <property type="molecule type" value="Genomic_DNA"/>
</dbReference>
<dbReference type="SMART" id="SM00849">
    <property type="entry name" value="Lactamase_B"/>
    <property type="match status" value="1"/>
</dbReference>
<dbReference type="PANTHER" id="PTHR30619">
    <property type="entry name" value="DNA INTERNALIZATION/COMPETENCE PROTEIN COMEC/REC2"/>
    <property type="match status" value="1"/>
</dbReference>
<sequence length="307" mass="32662">MPATIALAVVLLASLLITASPKLDLPFYVPTWQEIFSAVDLESDHATNVPDGQLGVHFVDVGQADCTLLQYGEHAALVDAGNNADGPAVVQYLEDAGVTKLDFVIGTHPHEDHIGGLDDVINHFDVEKVILPQVPDSIVPTTKTYKDVLEAVSNKGLKITKAEIGDTYSIGEATLEILGPAGTFNDLNNESVISRVEFGKTSFLLTGDAETEAEQAVLDTGAKLKSTVLKVGHHGSRTSSSDAFLDEVSPSYGVIMCGAGNDYGHPHKEAVNRLEEHGVKLYRTDVNGTVVFVSDGKNVTVKTQKAG</sequence>
<dbReference type="AlphaFoldDB" id="A0A7I8D078"/>
<dbReference type="Pfam" id="PF00753">
    <property type="entry name" value="Lactamase_B"/>
    <property type="match status" value="1"/>
</dbReference>
<gene>
    <name evidence="2" type="ORF">C12CBH8_08090</name>
</gene>
<evidence type="ECO:0000313" key="3">
    <source>
        <dbReference type="Proteomes" id="UP000593890"/>
    </source>
</evidence>
<dbReference type="KEGG" id="sman:C12CBH8_08090"/>
<dbReference type="Gene3D" id="3.60.15.10">
    <property type="entry name" value="Ribonuclease Z/Hydroxyacylglutathione hydrolase-like"/>
    <property type="match status" value="1"/>
</dbReference>
<accession>A0A7I8D078</accession>
<dbReference type="PANTHER" id="PTHR30619:SF1">
    <property type="entry name" value="RECOMBINATION PROTEIN 2"/>
    <property type="match status" value="1"/>
</dbReference>
<dbReference type="SUPFAM" id="SSF56281">
    <property type="entry name" value="Metallo-hydrolase/oxidoreductase"/>
    <property type="match status" value="1"/>
</dbReference>
<dbReference type="RefSeq" id="WP_215533615.1">
    <property type="nucleotide sequence ID" value="NZ_AP023321.1"/>
</dbReference>
<feature type="domain" description="Metallo-beta-lactamase" evidence="1">
    <location>
        <begin position="63"/>
        <end position="259"/>
    </location>
</feature>
<dbReference type="InterPro" id="IPR035681">
    <property type="entry name" value="ComA-like_MBL"/>
</dbReference>
<proteinExistence type="predicted"/>
<reference evidence="3" key="1">
    <citation type="submission" date="2020-07" db="EMBL/GenBank/DDBJ databases">
        <title>Complete genome sequencing of Clostridia bacterium strain 12CBH8.</title>
        <authorList>
            <person name="Sakamoto M."/>
            <person name="Murakami T."/>
            <person name="Mori H."/>
        </authorList>
    </citation>
    <scope>NUCLEOTIDE SEQUENCE [LARGE SCALE GENOMIC DNA]</scope>
    <source>
        <strain evidence="3">12CBH8</strain>
    </source>
</reference>
<keyword evidence="3" id="KW-1185">Reference proteome</keyword>
<dbReference type="InterPro" id="IPR001279">
    <property type="entry name" value="Metallo-B-lactamas"/>
</dbReference>
<organism evidence="2 3">
    <name type="scientific">Solibaculum mannosilyticum</name>
    <dbReference type="NCBI Taxonomy" id="2780922"/>
    <lineage>
        <taxon>Bacteria</taxon>
        <taxon>Bacillati</taxon>
        <taxon>Bacillota</taxon>
        <taxon>Clostridia</taxon>
        <taxon>Eubacteriales</taxon>
        <taxon>Oscillospiraceae</taxon>
        <taxon>Solibaculum</taxon>
    </lineage>
</organism>